<dbReference type="PANTHER" id="PTHR30514:SF21">
    <property type="entry name" value="RPIR-FAMILY TRANSCRIPTIONAL REGULATOR"/>
    <property type="match status" value="1"/>
</dbReference>
<dbReference type="Proteomes" id="UP000321400">
    <property type="component" value="Unassembled WGS sequence"/>
</dbReference>
<evidence type="ECO:0000256" key="3">
    <source>
        <dbReference type="ARBA" id="ARBA00023163"/>
    </source>
</evidence>
<keyword evidence="7" id="KW-1185">Reference proteome</keyword>
<evidence type="ECO:0000259" key="4">
    <source>
        <dbReference type="PROSITE" id="PS51071"/>
    </source>
</evidence>
<dbReference type="InterPro" id="IPR000281">
    <property type="entry name" value="HTH_RpiR"/>
</dbReference>
<dbReference type="InterPro" id="IPR035472">
    <property type="entry name" value="RpiR-like_SIS"/>
</dbReference>
<organism evidence="6 7">
    <name type="scientific">Halolactibacillus alkaliphilus</name>
    <dbReference type="NCBI Taxonomy" id="442899"/>
    <lineage>
        <taxon>Bacteria</taxon>
        <taxon>Bacillati</taxon>
        <taxon>Bacillota</taxon>
        <taxon>Bacilli</taxon>
        <taxon>Bacillales</taxon>
        <taxon>Bacillaceae</taxon>
        <taxon>Halolactibacillus</taxon>
    </lineage>
</organism>
<dbReference type="PANTHER" id="PTHR30514">
    <property type="entry name" value="GLUCOKINASE"/>
    <property type="match status" value="1"/>
</dbReference>
<evidence type="ECO:0000313" key="7">
    <source>
        <dbReference type="Proteomes" id="UP000321400"/>
    </source>
</evidence>
<feature type="domain" description="HTH rpiR-type" evidence="4">
    <location>
        <begin position="4"/>
        <end position="80"/>
    </location>
</feature>
<dbReference type="GO" id="GO:1901135">
    <property type="term" value="P:carbohydrate derivative metabolic process"/>
    <property type="evidence" value="ECO:0007669"/>
    <property type="project" value="InterPro"/>
</dbReference>
<dbReference type="GO" id="GO:0003677">
    <property type="term" value="F:DNA binding"/>
    <property type="evidence" value="ECO:0007669"/>
    <property type="project" value="UniProtKB-KW"/>
</dbReference>
<keyword evidence="2" id="KW-0238">DNA-binding</keyword>
<dbReference type="OrthoDB" id="6590756at2"/>
<dbReference type="Pfam" id="PF01380">
    <property type="entry name" value="SIS"/>
    <property type="match status" value="1"/>
</dbReference>
<dbReference type="Pfam" id="PF01418">
    <property type="entry name" value="HTH_6"/>
    <property type="match status" value="1"/>
</dbReference>
<dbReference type="PROSITE" id="PS51071">
    <property type="entry name" value="HTH_RPIR"/>
    <property type="match status" value="1"/>
</dbReference>
<dbReference type="EMBL" id="BJYE01000005">
    <property type="protein sequence ID" value="GEN56143.1"/>
    <property type="molecule type" value="Genomic_DNA"/>
</dbReference>
<accession>A0A511WZM1</accession>
<reference evidence="6 7" key="1">
    <citation type="submission" date="2019-07" db="EMBL/GenBank/DDBJ databases">
        <title>Whole genome shotgun sequence of Halolactibacillus alkaliphilus NBRC 103919.</title>
        <authorList>
            <person name="Hosoyama A."/>
            <person name="Uohara A."/>
            <person name="Ohji S."/>
            <person name="Ichikawa N."/>
        </authorList>
    </citation>
    <scope>NUCLEOTIDE SEQUENCE [LARGE SCALE GENOMIC DNA]</scope>
    <source>
        <strain evidence="6 7">NBRC 103919</strain>
    </source>
</reference>
<dbReference type="InterPro" id="IPR009057">
    <property type="entry name" value="Homeodomain-like_sf"/>
</dbReference>
<dbReference type="RefSeq" id="WP_089800576.1">
    <property type="nucleotide sequence ID" value="NZ_BJYE01000005.1"/>
</dbReference>
<comment type="caution">
    <text evidence="6">The sequence shown here is derived from an EMBL/GenBank/DDBJ whole genome shotgun (WGS) entry which is preliminary data.</text>
</comment>
<dbReference type="Gene3D" id="3.40.50.10490">
    <property type="entry name" value="Glucose-6-phosphate isomerase like protein, domain 1"/>
    <property type="match status" value="1"/>
</dbReference>
<dbReference type="InterPro" id="IPR047640">
    <property type="entry name" value="RpiR-like"/>
</dbReference>
<dbReference type="STRING" id="442899.SAMN05720591_10665"/>
<dbReference type="PROSITE" id="PS51464">
    <property type="entry name" value="SIS"/>
    <property type="match status" value="1"/>
</dbReference>
<evidence type="ECO:0000256" key="1">
    <source>
        <dbReference type="ARBA" id="ARBA00023015"/>
    </source>
</evidence>
<dbReference type="Gene3D" id="1.10.10.10">
    <property type="entry name" value="Winged helix-like DNA-binding domain superfamily/Winged helix DNA-binding domain"/>
    <property type="match status" value="1"/>
</dbReference>
<evidence type="ECO:0000313" key="6">
    <source>
        <dbReference type="EMBL" id="GEN56143.1"/>
    </source>
</evidence>
<dbReference type="GO" id="GO:0097367">
    <property type="term" value="F:carbohydrate derivative binding"/>
    <property type="evidence" value="ECO:0007669"/>
    <property type="project" value="InterPro"/>
</dbReference>
<protein>
    <submittedName>
        <fullName evidence="6">RpiR family transcriptional regulator</fullName>
    </submittedName>
</protein>
<proteinExistence type="predicted"/>
<evidence type="ECO:0000256" key="2">
    <source>
        <dbReference type="ARBA" id="ARBA00023125"/>
    </source>
</evidence>
<dbReference type="GO" id="GO:0003700">
    <property type="term" value="F:DNA-binding transcription factor activity"/>
    <property type="evidence" value="ECO:0007669"/>
    <property type="project" value="InterPro"/>
</dbReference>
<feature type="domain" description="SIS" evidence="5">
    <location>
        <begin position="106"/>
        <end position="242"/>
    </location>
</feature>
<dbReference type="SUPFAM" id="SSF53697">
    <property type="entry name" value="SIS domain"/>
    <property type="match status" value="1"/>
</dbReference>
<dbReference type="InterPro" id="IPR046348">
    <property type="entry name" value="SIS_dom_sf"/>
</dbReference>
<name>A0A511WZM1_9BACI</name>
<sequence>MYRVIHQLKERNFNRAITKSEKAVLDYLEAHFKQIPKWTVIKIARESYTSQATINRTAKLLGFKGFSELKYAIKEDVDLLTSETQKHIRNTEYMLSRINFSQVDAFVKHVYQHRKKLLIFGLGASNVSAQYMARQLLYFGIPAIVVSELQMLNQFKSYTLLILSSSGETQRCLQMLENAKRANMFVLSITKKDSTISAESSLSFVHDVAVDKMDGISREQQLHMILMINDVINRLKLNYFHHDATSG</sequence>
<dbReference type="AlphaFoldDB" id="A0A511WZM1"/>
<dbReference type="CDD" id="cd05013">
    <property type="entry name" value="SIS_RpiR"/>
    <property type="match status" value="1"/>
</dbReference>
<dbReference type="SUPFAM" id="SSF46689">
    <property type="entry name" value="Homeodomain-like"/>
    <property type="match status" value="1"/>
</dbReference>
<keyword evidence="3" id="KW-0804">Transcription</keyword>
<keyword evidence="1" id="KW-0805">Transcription regulation</keyword>
<dbReference type="InterPro" id="IPR001347">
    <property type="entry name" value="SIS_dom"/>
</dbReference>
<evidence type="ECO:0000259" key="5">
    <source>
        <dbReference type="PROSITE" id="PS51464"/>
    </source>
</evidence>
<gene>
    <name evidence="6" type="ORF">HAL01_06070</name>
</gene>
<dbReference type="InterPro" id="IPR036388">
    <property type="entry name" value="WH-like_DNA-bd_sf"/>
</dbReference>